<evidence type="ECO:0000259" key="1">
    <source>
        <dbReference type="PROSITE" id="PS51201"/>
    </source>
</evidence>
<dbReference type="GO" id="GO:0006813">
    <property type="term" value="P:potassium ion transport"/>
    <property type="evidence" value="ECO:0007669"/>
    <property type="project" value="InterPro"/>
</dbReference>
<dbReference type="SUPFAM" id="SSF51735">
    <property type="entry name" value="NAD(P)-binding Rossmann-fold domains"/>
    <property type="match status" value="1"/>
</dbReference>
<comment type="caution">
    <text evidence="3">The sequence shown here is derived from an EMBL/GenBank/DDBJ whole genome shotgun (WGS) entry which is preliminary data.</text>
</comment>
<dbReference type="Pfam" id="PF02254">
    <property type="entry name" value="TrkA_N"/>
    <property type="match status" value="1"/>
</dbReference>
<evidence type="ECO:0008006" key="5">
    <source>
        <dbReference type="Google" id="ProtNLM"/>
    </source>
</evidence>
<feature type="domain" description="RCK N-terminal" evidence="1">
    <location>
        <begin position="6"/>
        <end position="122"/>
    </location>
</feature>
<evidence type="ECO:0000259" key="2">
    <source>
        <dbReference type="PROSITE" id="PS51202"/>
    </source>
</evidence>
<reference evidence="3 4" key="1">
    <citation type="submission" date="2013-05" db="EMBL/GenBank/DDBJ databases">
        <title>The Genome Sequence of Actinomyces europaeus ACS-120-V-COL10B.</title>
        <authorList>
            <consortium name="The Broad Institute Genomics Platform"/>
            <person name="Earl A."/>
            <person name="Ward D."/>
            <person name="Feldgarden M."/>
            <person name="Gevers D."/>
            <person name="Saerens B."/>
            <person name="Vaneechoutte M."/>
            <person name="Walker B."/>
            <person name="Young S."/>
            <person name="Zeng Q."/>
            <person name="Gargeya S."/>
            <person name="Fitzgerald M."/>
            <person name="Haas B."/>
            <person name="Abouelleil A."/>
            <person name="Allen A.W."/>
            <person name="Alvarado L."/>
            <person name="Arachchi H.M."/>
            <person name="Berlin A.M."/>
            <person name="Chapman S.B."/>
            <person name="Gainer-Dewar J."/>
            <person name="Goldberg J."/>
            <person name="Griggs A."/>
            <person name="Gujja S."/>
            <person name="Hansen M."/>
            <person name="Howarth C."/>
            <person name="Imamovic A."/>
            <person name="Ireland A."/>
            <person name="Larimer J."/>
            <person name="McCowan C."/>
            <person name="Murphy C."/>
            <person name="Pearson M."/>
            <person name="Poon T.W."/>
            <person name="Priest M."/>
            <person name="Roberts A."/>
            <person name="Saif S."/>
            <person name="Shea T."/>
            <person name="Sisk P."/>
            <person name="Sykes S."/>
            <person name="Wortman J."/>
            <person name="Nusbaum C."/>
            <person name="Birren B."/>
        </authorList>
    </citation>
    <scope>NUCLEOTIDE SEQUENCE [LARGE SCALE GENOMIC DNA]</scope>
    <source>
        <strain evidence="3 4">ACS-120-V-Col10b</strain>
    </source>
</reference>
<accession>A0A9W5VX70</accession>
<dbReference type="Proteomes" id="UP000014387">
    <property type="component" value="Unassembled WGS sequence"/>
</dbReference>
<dbReference type="PANTHER" id="PTHR43833:SF7">
    <property type="entry name" value="KTR SYSTEM POTASSIUM UPTAKE PROTEIN C"/>
    <property type="match status" value="1"/>
</dbReference>
<dbReference type="InterPro" id="IPR006037">
    <property type="entry name" value="RCK_C"/>
</dbReference>
<dbReference type="PROSITE" id="PS51201">
    <property type="entry name" value="RCK_N"/>
    <property type="match status" value="1"/>
</dbReference>
<dbReference type="GO" id="GO:0008324">
    <property type="term" value="F:monoatomic cation transmembrane transporter activity"/>
    <property type="evidence" value="ECO:0007669"/>
    <property type="project" value="InterPro"/>
</dbReference>
<organism evidence="3 4">
    <name type="scientific">Gleimia europaea ACS-120-V-Col10b</name>
    <dbReference type="NCBI Taxonomy" id="883069"/>
    <lineage>
        <taxon>Bacteria</taxon>
        <taxon>Bacillati</taxon>
        <taxon>Actinomycetota</taxon>
        <taxon>Actinomycetes</taxon>
        <taxon>Actinomycetales</taxon>
        <taxon>Actinomycetaceae</taxon>
        <taxon>Gleimia</taxon>
    </lineage>
</organism>
<dbReference type="InterPro" id="IPR050721">
    <property type="entry name" value="Trk_Ktr_HKT_K-transport"/>
</dbReference>
<dbReference type="InterPro" id="IPR036721">
    <property type="entry name" value="RCK_C_sf"/>
</dbReference>
<dbReference type="Gene3D" id="3.40.50.720">
    <property type="entry name" value="NAD(P)-binding Rossmann-like Domain"/>
    <property type="match status" value="1"/>
</dbReference>
<sequence>MRAGEAGDVAIIGLGRFGSAMGEELVASGVQVLGIDKDTDVVQVMRGRFTQVVKADASNVEVLQQLGVDEFQTAVVAIGENLASSILVASALLQLNGPEIWAKAATAQQAEIFRQLGIKHVFEPEKNMGQRAAHLITRRLSDFFDLGNGFALATATVPEKVSGKLVNETRFRSAHGVTLIGIKKEDGTWEQVLPGTRLLAGQTVLAAGPSNNLEIAFA</sequence>
<dbReference type="InterPro" id="IPR036291">
    <property type="entry name" value="NAD(P)-bd_dom_sf"/>
</dbReference>
<dbReference type="SUPFAM" id="SSF116726">
    <property type="entry name" value="TrkA C-terminal domain-like"/>
    <property type="match status" value="1"/>
</dbReference>
<dbReference type="PROSITE" id="PS51202">
    <property type="entry name" value="RCK_C"/>
    <property type="match status" value="1"/>
</dbReference>
<gene>
    <name evidence="3" type="ORF">HMPREF9238_01402</name>
</gene>
<dbReference type="AlphaFoldDB" id="A0A9W5VX70"/>
<keyword evidence="4" id="KW-1185">Reference proteome</keyword>
<evidence type="ECO:0000313" key="3">
    <source>
        <dbReference type="EMBL" id="EPD31625.1"/>
    </source>
</evidence>
<protein>
    <recommendedName>
        <fullName evidence="5">Trk system potassium uptake protein TrkA</fullName>
    </recommendedName>
</protein>
<feature type="domain" description="RCK C-terminal" evidence="2">
    <location>
        <begin position="138"/>
        <end position="218"/>
    </location>
</feature>
<dbReference type="EMBL" id="AGWN01000001">
    <property type="protein sequence ID" value="EPD31625.1"/>
    <property type="molecule type" value="Genomic_DNA"/>
</dbReference>
<evidence type="ECO:0000313" key="4">
    <source>
        <dbReference type="Proteomes" id="UP000014387"/>
    </source>
</evidence>
<dbReference type="Gene3D" id="3.30.70.1450">
    <property type="entry name" value="Regulator of K+ conductance, C-terminal domain"/>
    <property type="match status" value="1"/>
</dbReference>
<proteinExistence type="predicted"/>
<name>A0A9W5VX70_9ACTO</name>
<dbReference type="PANTHER" id="PTHR43833">
    <property type="entry name" value="POTASSIUM CHANNEL PROTEIN 2-RELATED-RELATED"/>
    <property type="match status" value="1"/>
</dbReference>
<dbReference type="InterPro" id="IPR003148">
    <property type="entry name" value="RCK_N"/>
</dbReference>